<evidence type="ECO:0000259" key="14">
    <source>
        <dbReference type="PROSITE" id="PS51437"/>
    </source>
</evidence>
<dbReference type="SUPFAM" id="SSF81296">
    <property type="entry name" value="E set domains"/>
    <property type="match status" value="1"/>
</dbReference>
<evidence type="ECO:0000256" key="11">
    <source>
        <dbReference type="ARBA" id="ARBA00023163"/>
    </source>
</evidence>
<keyword evidence="10" id="KW-0010">Activator</keyword>
<evidence type="ECO:0000256" key="8">
    <source>
        <dbReference type="ARBA" id="ARBA00023043"/>
    </source>
</evidence>
<evidence type="ECO:0000256" key="12">
    <source>
        <dbReference type="ARBA" id="ARBA00023242"/>
    </source>
</evidence>
<evidence type="ECO:0000256" key="2">
    <source>
        <dbReference type="ARBA" id="ARBA00008267"/>
    </source>
</evidence>
<feature type="repeat" description="ANK" evidence="13">
    <location>
        <begin position="787"/>
        <end position="819"/>
    </location>
</feature>
<dbReference type="SMART" id="SM00015">
    <property type="entry name" value="IQ"/>
    <property type="match status" value="2"/>
</dbReference>
<evidence type="ECO:0000256" key="1">
    <source>
        <dbReference type="ARBA" id="ARBA00004123"/>
    </source>
</evidence>
<keyword evidence="5" id="KW-0112">Calmodulin-binding</keyword>
<dbReference type="Gene3D" id="1.20.5.190">
    <property type="match status" value="1"/>
</dbReference>
<dbReference type="Pfam" id="PF12796">
    <property type="entry name" value="Ank_2"/>
    <property type="match status" value="2"/>
</dbReference>
<dbReference type="InterPro" id="IPR013783">
    <property type="entry name" value="Ig-like_fold"/>
</dbReference>
<accession>A0A2U1P1G6</accession>
<evidence type="ECO:0000256" key="3">
    <source>
        <dbReference type="ARBA" id="ARBA00022737"/>
    </source>
</evidence>
<evidence type="ECO:0000256" key="6">
    <source>
        <dbReference type="ARBA" id="ARBA00023015"/>
    </source>
</evidence>
<dbReference type="PANTHER" id="PTHR23335">
    <property type="entry name" value="CALMODULIN-BINDING TRANSCRIPTION ACTIVATOR CAMTA"/>
    <property type="match status" value="1"/>
</dbReference>
<dbReference type="Pfam" id="PF01833">
    <property type="entry name" value="TIG"/>
    <property type="match status" value="1"/>
</dbReference>
<feature type="repeat" description="ANK" evidence="13">
    <location>
        <begin position="596"/>
        <end position="628"/>
    </location>
</feature>
<comment type="similarity">
    <text evidence="2">Belongs to the CAMTA family.</text>
</comment>
<keyword evidence="12" id="KW-0539">Nucleus</keyword>
<comment type="caution">
    <text evidence="15">The sequence shown here is derived from an EMBL/GenBank/DDBJ whole genome shotgun (WGS) entry which is preliminary data.</text>
</comment>
<dbReference type="PROSITE" id="PS50096">
    <property type="entry name" value="IQ"/>
    <property type="match status" value="1"/>
</dbReference>
<gene>
    <name evidence="15" type="ORF">CTI12_AA204840</name>
</gene>
<keyword evidence="6" id="KW-0805">Transcription regulation</keyword>
<dbReference type="Proteomes" id="UP000245207">
    <property type="component" value="Unassembled WGS sequence"/>
</dbReference>
<dbReference type="SMART" id="SM00248">
    <property type="entry name" value="ANK"/>
    <property type="match status" value="2"/>
</dbReference>
<sequence>MADAVEKTNIANHQLLLGLNQIQQEALHRWLRPAEICEILTNYDKFELTPTPACRPPAGSLYLYDRKQLRYFRKDGHNWRKKDGKGVKEAHEKLKVGSVEVLHCYYVHGEDNENFQRRCYWLLDKKLENIVLVHYRDVKEGCKLGVPRVLSVDPPNLLQSNEQTIAPDQTQHPSHDLVQRNQQLMTSSDVGTYSLEQSISGIRGVGITCIGCCYGAEIPEVTISPDPCSSMWTSIHGSLKNITTADFLSHKLTDARLDADSHSQDFFSSGNGLFPAAEQLRAGTEAIYASKNDEAGGELKKVDSFGRWMDKEMGGDCEDSLMASNSGNYWDALEMEKDQTEVSSLSHHIQLNMDSVGPSLAKEQLFSICDFAPDWAYSGTETKVLITGNFLGDKNRITGSKWCCMFGETEVVAEFVTENAIRCQVPLCGAGRVPFYITSNNRIACSEVREFEYVQKPSTIAAANATCGEDEFGLLIRLSKLLSSGAEWKWSGCSVVNCEKCKLKDLFHSLLADKERCWKRITEVFKGNCQELLIQNLLKDKLYDQLLYEAHEGCQGLRMLDERGQGIIHLVAALGYEWAISPVVAAGMSPNFRDAHGRTALHWASLYGREETVIALVKLGAFAGAVDDPTPLNPGGQTASDLASFNGYKGIAGYLAEEDLMSHPSALSGKHKNGSRSREEEQESLAVAAVRRSALAAALIQDGFRARTFRQRKVTTAINEFADAEQVVALACCSHKLLYEAHEGCQGLRMLDERGQGIIHLVAALGYEWAISPVVAAGMSPNFRDAHGRTALHWASLYGREETVIALVKLGAFAGAVDDPTPLNPGGQTASDLASFNGYKGIAGYLAEEDLMSHPSALSGKHKNGSRSREEEQESLAVAAVRRSALAAALIQDGFRARTFRQRKVTTAINEFADAEQVVALACCSHKVQKSSHYEDYLHVAASRIQQKYLGWKGKNDFKKIRERIVKIQAHYRGHQVRKHYKKVVWSVGIVEKAILRWRRKSHGLRGFRPELTSVGVNSIRAGEYDFLQIGQKQKYAGVEKALARVKSMARQPQAEEQYTRMVHMFEQV</sequence>
<keyword evidence="4" id="KW-0106">Calcium</keyword>
<dbReference type="GO" id="GO:0003690">
    <property type="term" value="F:double-stranded DNA binding"/>
    <property type="evidence" value="ECO:0007669"/>
    <property type="project" value="TreeGrafter"/>
</dbReference>
<organism evidence="15 16">
    <name type="scientific">Artemisia annua</name>
    <name type="common">Sweet wormwood</name>
    <dbReference type="NCBI Taxonomy" id="35608"/>
    <lineage>
        <taxon>Eukaryota</taxon>
        <taxon>Viridiplantae</taxon>
        <taxon>Streptophyta</taxon>
        <taxon>Embryophyta</taxon>
        <taxon>Tracheophyta</taxon>
        <taxon>Spermatophyta</taxon>
        <taxon>Magnoliopsida</taxon>
        <taxon>eudicotyledons</taxon>
        <taxon>Gunneridae</taxon>
        <taxon>Pentapetalae</taxon>
        <taxon>asterids</taxon>
        <taxon>campanulids</taxon>
        <taxon>Asterales</taxon>
        <taxon>Asteraceae</taxon>
        <taxon>Asteroideae</taxon>
        <taxon>Anthemideae</taxon>
        <taxon>Artemisiinae</taxon>
        <taxon>Artemisia</taxon>
    </lineage>
</organism>
<dbReference type="SMART" id="SM01076">
    <property type="entry name" value="CG-1"/>
    <property type="match status" value="1"/>
</dbReference>
<keyword evidence="3" id="KW-0677">Repeat</keyword>
<dbReference type="EMBL" id="PKPP01001835">
    <property type="protein sequence ID" value="PWA79606.1"/>
    <property type="molecule type" value="Genomic_DNA"/>
</dbReference>
<dbReference type="PROSITE" id="PS50297">
    <property type="entry name" value="ANK_REP_REGION"/>
    <property type="match status" value="2"/>
</dbReference>
<keyword evidence="11" id="KW-0804">Transcription</keyword>
<evidence type="ECO:0000256" key="4">
    <source>
        <dbReference type="ARBA" id="ARBA00022837"/>
    </source>
</evidence>
<dbReference type="InterPro" id="IPR002909">
    <property type="entry name" value="IPT_dom"/>
</dbReference>
<dbReference type="Pfam" id="PF03859">
    <property type="entry name" value="CG-1"/>
    <property type="match status" value="1"/>
</dbReference>
<dbReference type="InterPro" id="IPR005559">
    <property type="entry name" value="CG-1_dom"/>
</dbReference>
<dbReference type="PANTHER" id="PTHR23335:SF0">
    <property type="entry name" value="CALMODULIN-BINDING TRANSCRIPTION ACTIVATOR 2-LIKE ISOFORM X1"/>
    <property type="match status" value="1"/>
</dbReference>
<dbReference type="AlphaFoldDB" id="A0A2U1P1G6"/>
<evidence type="ECO:0000256" key="13">
    <source>
        <dbReference type="PROSITE-ProRule" id="PRU00023"/>
    </source>
</evidence>
<dbReference type="SUPFAM" id="SSF52540">
    <property type="entry name" value="P-loop containing nucleoside triphosphate hydrolases"/>
    <property type="match status" value="1"/>
</dbReference>
<dbReference type="InterPro" id="IPR036770">
    <property type="entry name" value="Ankyrin_rpt-contain_sf"/>
</dbReference>
<evidence type="ECO:0000256" key="5">
    <source>
        <dbReference type="ARBA" id="ARBA00022860"/>
    </source>
</evidence>
<proteinExistence type="inferred from homology"/>
<dbReference type="STRING" id="35608.A0A2U1P1G6"/>
<comment type="subcellular location">
    <subcellularLocation>
        <location evidence="1">Nucleus</location>
    </subcellularLocation>
</comment>
<dbReference type="Gene3D" id="1.25.40.20">
    <property type="entry name" value="Ankyrin repeat-containing domain"/>
    <property type="match status" value="2"/>
</dbReference>
<evidence type="ECO:0000256" key="9">
    <source>
        <dbReference type="ARBA" id="ARBA00023125"/>
    </source>
</evidence>
<dbReference type="FunFam" id="1.20.5.190:FF:000003">
    <property type="entry name" value="Calmodulin-binding transcription activator 2"/>
    <property type="match status" value="1"/>
</dbReference>
<evidence type="ECO:0000313" key="16">
    <source>
        <dbReference type="Proteomes" id="UP000245207"/>
    </source>
</evidence>
<dbReference type="CDD" id="cd00102">
    <property type="entry name" value="IPT"/>
    <property type="match status" value="1"/>
</dbReference>
<dbReference type="OrthoDB" id="407555at2759"/>
<dbReference type="PROSITE" id="PS50088">
    <property type="entry name" value="ANK_REPEAT"/>
    <property type="match status" value="2"/>
</dbReference>
<keyword evidence="8 13" id="KW-0040">ANK repeat</keyword>
<evidence type="ECO:0000313" key="15">
    <source>
        <dbReference type="EMBL" id="PWA79606.1"/>
    </source>
</evidence>
<dbReference type="GO" id="GO:0003712">
    <property type="term" value="F:transcription coregulator activity"/>
    <property type="evidence" value="ECO:0007669"/>
    <property type="project" value="TreeGrafter"/>
</dbReference>
<dbReference type="GO" id="GO:0006357">
    <property type="term" value="P:regulation of transcription by RNA polymerase II"/>
    <property type="evidence" value="ECO:0007669"/>
    <property type="project" value="TreeGrafter"/>
</dbReference>
<dbReference type="InterPro" id="IPR027417">
    <property type="entry name" value="P-loop_NTPase"/>
</dbReference>
<keyword evidence="16" id="KW-1185">Reference proteome</keyword>
<feature type="domain" description="CG-1" evidence="14">
    <location>
        <begin position="19"/>
        <end position="144"/>
    </location>
</feature>
<dbReference type="Gene3D" id="2.60.40.10">
    <property type="entry name" value="Immunoglobulins"/>
    <property type="match status" value="1"/>
</dbReference>
<dbReference type="Pfam" id="PF00612">
    <property type="entry name" value="IQ"/>
    <property type="match status" value="1"/>
</dbReference>
<dbReference type="SUPFAM" id="SSF48403">
    <property type="entry name" value="Ankyrin repeat"/>
    <property type="match status" value="1"/>
</dbReference>
<dbReference type="InterPro" id="IPR014756">
    <property type="entry name" value="Ig_E-set"/>
</dbReference>
<dbReference type="GO" id="GO:0005516">
    <property type="term" value="F:calmodulin binding"/>
    <property type="evidence" value="ECO:0007669"/>
    <property type="project" value="UniProtKB-KW"/>
</dbReference>
<name>A0A2U1P1G6_ARTAN</name>
<dbReference type="PROSITE" id="PS51437">
    <property type="entry name" value="CG_1"/>
    <property type="match status" value="1"/>
</dbReference>
<protein>
    <recommendedName>
        <fullName evidence="14">CG-1 domain-containing protein</fullName>
    </recommendedName>
</protein>
<keyword evidence="7" id="KW-0346">Stress response</keyword>
<dbReference type="InterPro" id="IPR000048">
    <property type="entry name" value="IQ_motif_EF-hand-BS"/>
</dbReference>
<dbReference type="GO" id="GO:0005634">
    <property type="term" value="C:nucleus"/>
    <property type="evidence" value="ECO:0007669"/>
    <property type="project" value="UniProtKB-SubCell"/>
</dbReference>
<evidence type="ECO:0000256" key="7">
    <source>
        <dbReference type="ARBA" id="ARBA00023016"/>
    </source>
</evidence>
<reference evidence="15 16" key="1">
    <citation type="journal article" date="2018" name="Mol. Plant">
        <title>The genome of Artemisia annua provides insight into the evolution of Asteraceae family and artemisinin biosynthesis.</title>
        <authorList>
            <person name="Shen Q."/>
            <person name="Zhang L."/>
            <person name="Liao Z."/>
            <person name="Wang S."/>
            <person name="Yan T."/>
            <person name="Shi P."/>
            <person name="Liu M."/>
            <person name="Fu X."/>
            <person name="Pan Q."/>
            <person name="Wang Y."/>
            <person name="Lv Z."/>
            <person name="Lu X."/>
            <person name="Zhang F."/>
            <person name="Jiang W."/>
            <person name="Ma Y."/>
            <person name="Chen M."/>
            <person name="Hao X."/>
            <person name="Li L."/>
            <person name="Tang Y."/>
            <person name="Lv G."/>
            <person name="Zhou Y."/>
            <person name="Sun X."/>
            <person name="Brodelius P.E."/>
            <person name="Rose J.K.C."/>
            <person name="Tang K."/>
        </authorList>
    </citation>
    <scope>NUCLEOTIDE SEQUENCE [LARGE SCALE GENOMIC DNA]</scope>
    <source>
        <strain evidence="16">cv. Huhao1</strain>
        <tissue evidence="15">Leaf</tissue>
    </source>
</reference>
<keyword evidence="9" id="KW-0238">DNA-binding</keyword>
<evidence type="ECO:0000256" key="10">
    <source>
        <dbReference type="ARBA" id="ARBA00023159"/>
    </source>
</evidence>
<dbReference type="InterPro" id="IPR002110">
    <property type="entry name" value="Ankyrin_rpt"/>
</dbReference>